<evidence type="ECO:0000313" key="3">
    <source>
        <dbReference type="Proteomes" id="UP001501343"/>
    </source>
</evidence>
<dbReference type="Pfam" id="PF15887">
    <property type="entry name" value="Peptidase_Mx"/>
    <property type="match status" value="1"/>
</dbReference>
<proteinExistence type="predicted"/>
<name>A0ABP5AFU0_9MICO</name>
<evidence type="ECO:0000313" key="2">
    <source>
        <dbReference type="EMBL" id="GAA1912861.1"/>
    </source>
</evidence>
<gene>
    <name evidence="2" type="ORF">GCM10009775_01790</name>
</gene>
<comment type="caution">
    <text evidence="2">The sequence shown here is derived from an EMBL/GenBank/DDBJ whole genome shotgun (WGS) entry which is preliminary data.</text>
</comment>
<organism evidence="2 3">
    <name type="scientific">Microbacterium aoyamense</name>
    <dbReference type="NCBI Taxonomy" id="344166"/>
    <lineage>
        <taxon>Bacteria</taxon>
        <taxon>Bacillati</taxon>
        <taxon>Actinomycetota</taxon>
        <taxon>Actinomycetes</taxon>
        <taxon>Micrococcales</taxon>
        <taxon>Microbacteriaceae</taxon>
        <taxon>Microbacterium</taxon>
    </lineage>
</organism>
<feature type="domain" description="Zinc-ribbon" evidence="1">
    <location>
        <begin position="6"/>
        <end position="87"/>
    </location>
</feature>
<keyword evidence="3" id="KW-1185">Reference proteome</keyword>
<dbReference type="EMBL" id="BAAAOF010000001">
    <property type="protein sequence ID" value="GAA1912861.1"/>
    <property type="molecule type" value="Genomic_DNA"/>
</dbReference>
<dbReference type="RefSeq" id="WP_248149536.1">
    <property type="nucleotide sequence ID" value="NZ_BAAAOF010000001.1"/>
</dbReference>
<accession>A0ABP5AFU0</accession>
<protein>
    <submittedName>
        <fullName evidence="2">Zinc-binding metallopeptidase</fullName>
    </submittedName>
</protein>
<sequence>MSSQPRCPHCRAFVYLDALVCSNCTAELGFHILTRQFHGIRNGRVVIDGQTWYTCSNREWDCNWLVWEDAPAGRCFSCRLTRTRPASNDTVALEKLVKVEEAKRRLLLQLADLGLPIVGWDVKKGGLGFDLISSLSEGKPVMIGHANGIITIDLAESLDDRREALRVKLGEPYRTILGHLRHEVGHYFQNVLLTDDDLWARCREIFGDERASYKDAIARHYKFGAPDGWHESFISEYATMHPWEDFAETFAHYLHLTGTLQTAAAIGIHLDAAVTSMRDTDVVPLVSYEDEPIQRLLTDWAWMSQAFNRINRAMGFGDLYPFDLVEPVRRKLAFMHDIVTKAPLTVEEQYALALTVQEEPT</sequence>
<dbReference type="PIRSF" id="PIRSF012641">
    <property type="entry name" value="UCP012641"/>
    <property type="match status" value="1"/>
</dbReference>
<dbReference type="Gene3D" id="3.40.390.70">
    <property type="match status" value="1"/>
</dbReference>
<reference evidence="3" key="1">
    <citation type="journal article" date="2019" name="Int. J. Syst. Evol. Microbiol.">
        <title>The Global Catalogue of Microorganisms (GCM) 10K type strain sequencing project: providing services to taxonomists for standard genome sequencing and annotation.</title>
        <authorList>
            <consortium name="The Broad Institute Genomics Platform"/>
            <consortium name="The Broad Institute Genome Sequencing Center for Infectious Disease"/>
            <person name="Wu L."/>
            <person name="Ma J."/>
        </authorList>
    </citation>
    <scope>NUCLEOTIDE SEQUENCE [LARGE SCALE GENOMIC DNA]</scope>
    <source>
        <strain evidence="3">JCM 14900</strain>
    </source>
</reference>
<dbReference type="Pfam" id="PF10005">
    <property type="entry name" value="Zn_ribbon_DZR_6"/>
    <property type="match status" value="1"/>
</dbReference>
<dbReference type="InterPro" id="IPR011201">
    <property type="entry name" value="Zinc-ribbon_6_bact"/>
</dbReference>
<dbReference type="Proteomes" id="UP001501343">
    <property type="component" value="Unassembled WGS sequence"/>
</dbReference>
<evidence type="ECO:0000259" key="1">
    <source>
        <dbReference type="Pfam" id="PF10005"/>
    </source>
</evidence>
<dbReference type="SUPFAM" id="SSF55486">
    <property type="entry name" value="Metalloproteases ('zincins'), catalytic domain"/>
    <property type="match status" value="1"/>
</dbReference>
<dbReference type="InterPro" id="IPR031321">
    <property type="entry name" value="UCP012641"/>
</dbReference>